<evidence type="ECO:0000256" key="3">
    <source>
        <dbReference type="ARBA" id="ARBA00022989"/>
    </source>
</evidence>
<reference evidence="6" key="1">
    <citation type="submission" date="2015-06" db="EMBL/GenBank/DDBJ databases">
        <authorList>
            <person name="Hoefler B.C."/>
            <person name="Straight P.D."/>
        </authorList>
    </citation>
    <scope>NUCLEOTIDE SEQUENCE</scope>
</reference>
<dbReference type="OrthoDB" id="7933078at2759"/>
<sequence>MSHQNLLTKMQRRDLESLTFEDFDDKYVRHAFITKVFGIIAIQLLITFGIIFAFVYVDAIQDFVVERPWLMWVALGCIVGIMIPIACCEGVRRSFPLNFVLLILFTLAESFLLGCIAIRYSPDTVLYSLGITTLVVLVLTVFAMQTAIDFTACGAILLVGSIILLIIGLVAIFVPSRTLLIVYCSLGILIFSFYLIFDIQMMLGGQHRYAISPEDYIFAALSIYIDIVTIFMYILSLMGLVDS</sequence>
<feature type="transmembrane region" description="Helical" evidence="5">
    <location>
        <begin position="99"/>
        <end position="119"/>
    </location>
</feature>
<comment type="subcellular location">
    <subcellularLocation>
        <location evidence="1">Membrane</location>
        <topology evidence="1">Multi-pass membrane protein</topology>
    </subcellularLocation>
</comment>
<name>A0A0K8UR06_BACLA</name>
<dbReference type="InterPro" id="IPR006214">
    <property type="entry name" value="Bax_inhibitor_1-related"/>
</dbReference>
<keyword evidence="2 5" id="KW-0812">Transmembrane</keyword>
<dbReference type="PANTHER" id="PTHR23291:SF47">
    <property type="entry name" value="TRANSMEMBRANE BAX INHIBITOR MOTIF CONTAINING 7"/>
    <property type="match status" value="1"/>
</dbReference>
<keyword evidence="3 5" id="KW-1133">Transmembrane helix</keyword>
<comment type="similarity">
    <text evidence="5">Belongs to the BI1 family.</text>
</comment>
<feature type="transmembrane region" description="Helical" evidence="5">
    <location>
        <begin position="150"/>
        <end position="174"/>
    </location>
</feature>
<keyword evidence="4 5" id="KW-0472">Membrane</keyword>
<dbReference type="GeneID" id="108975517"/>
<dbReference type="AlphaFoldDB" id="A0A0K8UR06"/>
<evidence type="ECO:0000256" key="1">
    <source>
        <dbReference type="ARBA" id="ARBA00004141"/>
    </source>
</evidence>
<protein>
    <submittedName>
        <fullName evidence="6">Protein lifeguard 2</fullName>
    </submittedName>
</protein>
<evidence type="ECO:0000256" key="5">
    <source>
        <dbReference type="RuleBase" id="RU004379"/>
    </source>
</evidence>
<gene>
    <name evidence="6" type="primary">FAIM2_0</name>
    <name evidence="6" type="ORF">c0_g1_i1</name>
</gene>
<proteinExistence type="inferred from homology"/>
<evidence type="ECO:0000313" key="6">
    <source>
        <dbReference type="EMBL" id="JAI28948.1"/>
    </source>
</evidence>
<evidence type="ECO:0000256" key="4">
    <source>
        <dbReference type="ARBA" id="ARBA00023136"/>
    </source>
</evidence>
<feature type="transmembrane region" description="Helical" evidence="5">
    <location>
        <begin position="217"/>
        <end position="241"/>
    </location>
</feature>
<organism evidence="6">
    <name type="scientific">Bactrocera latifrons</name>
    <name type="common">Malaysian fruit fly</name>
    <name type="synonym">Chaetodacus latifrons</name>
    <dbReference type="NCBI Taxonomy" id="174628"/>
    <lineage>
        <taxon>Eukaryota</taxon>
        <taxon>Metazoa</taxon>
        <taxon>Ecdysozoa</taxon>
        <taxon>Arthropoda</taxon>
        <taxon>Hexapoda</taxon>
        <taxon>Insecta</taxon>
        <taxon>Pterygota</taxon>
        <taxon>Neoptera</taxon>
        <taxon>Endopterygota</taxon>
        <taxon>Diptera</taxon>
        <taxon>Brachycera</taxon>
        <taxon>Muscomorpha</taxon>
        <taxon>Tephritoidea</taxon>
        <taxon>Tephritidae</taxon>
        <taxon>Bactrocera</taxon>
        <taxon>Bactrocera</taxon>
    </lineage>
</organism>
<dbReference type="Pfam" id="PF01027">
    <property type="entry name" value="Bax1-I"/>
    <property type="match status" value="1"/>
</dbReference>
<feature type="transmembrane region" description="Helical" evidence="5">
    <location>
        <begin position="180"/>
        <end position="197"/>
    </location>
</feature>
<feature type="transmembrane region" description="Helical" evidence="5">
    <location>
        <begin position="36"/>
        <end position="57"/>
    </location>
</feature>
<feature type="transmembrane region" description="Helical" evidence="5">
    <location>
        <begin position="69"/>
        <end position="87"/>
    </location>
</feature>
<dbReference type="GO" id="GO:0016020">
    <property type="term" value="C:membrane"/>
    <property type="evidence" value="ECO:0007669"/>
    <property type="project" value="UniProtKB-SubCell"/>
</dbReference>
<dbReference type="PANTHER" id="PTHR23291">
    <property type="entry name" value="BAX INHIBITOR-RELATED"/>
    <property type="match status" value="1"/>
</dbReference>
<evidence type="ECO:0000256" key="2">
    <source>
        <dbReference type="ARBA" id="ARBA00022692"/>
    </source>
</evidence>
<dbReference type="EMBL" id="GDHF01023366">
    <property type="protein sequence ID" value="JAI28948.1"/>
    <property type="molecule type" value="Transcribed_RNA"/>
</dbReference>
<dbReference type="CDD" id="cd10428">
    <property type="entry name" value="LFG_like"/>
    <property type="match status" value="1"/>
</dbReference>
<feature type="transmembrane region" description="Helical" evidence="5">
    <location>
        <begin position="125"/>
        <end position="143"/>
    </location>
</feature>
<accession>A0A0K8UR06</accession>